<name>A0A409Y639_9AGAR</name>
<dbReference type="InParanoid" id="A0A409Y639"/>
<dbReference type="GO" id="GO:0000785">
    <property type="term" value="C:chromatin"/>
    <property type="evidence" value="ECO:0007669"/>
    <property type="project" value="TreeGrafter"/>
</dbReference>
<reference evidence="3 4" key="1">
    <citation type="journal article" date="2018" name="Evol. Lett.">
        <title>Horizontal gene cluster transfer increased hallucinogenic mushroom diversity.</title>
        <authorList>
            <person name="Reynolds H.T."/>
            <person name="Vijayakumar V."/>
            <person name="Gluck-Thaler E."/>
            <person name="Korotkin H.B."/>
            <person name="Matheny P.B."/>
            <person name="Slot J.C."/>
        </authorList>
    </citation>
    <scope>NUCLEOTIDE SEQUENCE [LARGE SCALE GENOMIC DNA]</scope>
    <source>
        <strain evidence="3 4">2629</strain>
    </source>
</reference>
<evidence type="ECO:0000313" key="4">
    <source>
        <dbReference type="Proteomes" id="UP000284842"/>
    </source>
</evidence>
<gene>
    <name evidence="3" type="ORF">CVT24_003987</name>
</gene>
<dbReference type="PANTHER" id="PTHR13395:SF6">
    <property type="entry name" value="SISTER CHROMATID COHESION PROTEIN DCC1"/>
    <property type="match status" value="1"/>
</dbReference>
<dbReference type="AlphaFoldDB" id="A0A409Y639"/>
<evidence type="ECO:0000313" key="3">
    <source>
        <dbReference type="EMBL" id="PPQ98496.1"/>
    </source>
</evidence>
<dbReference type="GO" id="GO:0006260">
    <property type="term" value="P:DNA replication"/>
    <property type="evidence" value="ECO:0007669"/>
    <property type="project" value="UniProtKB-KW"/>
</dbReference>
<dbReference type="GO" id="GO:0031390">
    <property type="term" value="C:Ctf18 RFC-like complex"/>
    <property type="evidence" value="ECO:0007669"/>
    <property type="project" value="InterPro"/>
</dbReference>
<dbReference type="FunCoup" id="A0A409Y639">
    <property type="interactions" value="258"/>
</dbReference>
<accession>A0A409Y639</accession>
<comment type="similarity">
    <text evidence="1">Belongs to the DCC1 family.</text>
</comment>
<proteinExistence type="inferred from homology"/>
<evidence type="ECO:0000256" key="1">
    <source>
        <dbReference type="ARBA" id="ARBA00007017"/>
    </source>
</evidence>
<dbReference type="Pfam" id="PF09724">
    <property type="entry name" value="Dcc1"/>
    <property type="match status" value="1"/>
</dbReference>
<dbReference type="STRING" id="181874.A0A409Y639"/>
<keyword evidence="4" id="KW-1185">Reference proteome</keyword>
<dbReference type="GO" id="GO:0034088">
    <property type="term" value="P:maintenance of mitotic sister chromatid cohesion"/>
    <property type="evidence" value="ECO:0007669"/>
    <property type="project" value="TreeGrafter"/>
</dbReference>
<dbReference type="OrthoDB" id="276989at2759"/>
<dbReference type="GO" id="GO:0000775">
    <property type="term" value="C:chromosome, centromeric region"/>
    <property type="evidence" value="ECO:0007669"/>
    <property type="project" value="TreeGrafter"/>
</dbReference>
<evidence type="ECO:0008006" key="5">
    <source>
        <dbReference type="Google" id="ProtNLM"/>
    </source>
</evidence>
<dbReference type="InterPro" id="IPR019128">
    <property type="entry name" value="Dcc1"/>
</dbReference>
<sequence length="377" mass="42005">MPEYDLCFSSASTIETGSYKLVELTPDLAKLIEDGINNDLAINLTIKGNPQEDAVLCTKDKTYSMRSVNLSNTVVVATAVPDIDACNNDFSNDAVVIRDQVKEIIELAPAVPKLHKLMSLIRERVYDEGQEDDDDDPSIVRFTLDTARREIQASEVELERGLKDRRILVLNNELRPIAVSYLIHLLELILAVLVAASEQHASASVESITSQLEEDHEVPRVVSTQVMGWFGDIVDGKWKMDVDSVVKEIGLGILRNHRHDPIEKGLLMTKWKSLVGDTFESSVSLPLLAGNYIEVETLGSTNTTLKYFPASSLPIDPAGRFAELFAMRSKWKGEEISPFLADIAVNNKERDKLLLKYCRAVTDSHGIRYTARAQYNG</sequence>
<keyword evidence="2" id="KW-0235">DNA replication</keyword>
<organism evidence="3 4">
    <name type="scientific">Panaeolus cyanescens</name>
    <dbReference type="NCBI Taxonomy" id="181874"/>
    <lineage>
        <taxon>Eukaryota</taxon>
        <taxon>Fungi</taxon>
        <taxon>Dikarya</taxon>
        <taxon>Basidiomycota</taxon>
        <taxon>Agaricomycotina</taxon>
        <taxon>Agaricomycetes</taxon>
        <taxon>Agaricomycetidae</taxon>
        <taxon>Agaricales</taxon>
        <taxon>Agaricineae</taxon>
        <taxon>Galeropsidaceae</taxon>
        <taxon>Panaeolus</taxon>
    </lineage>
</organism>
<protein>
    <recommendedName>
        <fullName evidence="5">Sister chromatid cohesion protein DCC1</fullName>
    </recommendedName>
</protein>
<dbReference type="Proteomes" id="UP000284842">
    <property type="component" value="Unassembled WGS sequence"/>
</dbReference>
<comment type="caution">
    <text evidence="3">The sequence shown here is derived from an EMBL/GenBank/DDBJ whole genome shotgun (WGS) entry which is preliminary data.</text>
</comment>
<evidence type="ECO:0000256" key="2">
    <source>
        <dbReference type="ARBA" id="ARBA00022705"/>
    </source>
</evidence>
<dbReference type="EMBL" id="NHTK01001382">
    <property type="protein sequence ID" value="PPQ98496.1"/>
    <property type="molecule type" value="Genomic_DNA"/>
</dbReference>
<dbReference type="PANTHER" id="PTHR13395">
    <property type="entry name" value="SISTER CHROMATID COHESION PROTEIN DCC1-RELATED"/>
    <property type="match status" value="1"/>
</dbReference>